<dbReference type="Pfam" id="PF23539">
    <property type="entry name" value="DUF7134"/>
    <property type="match status" value="1"/>
</dbReference>
<feature type="transmembrane region" description="Helical" evidence="9">
    <location>
        <begin position="114"/>
        <end position="135"/>
    </location>
</feature>
<gene>
    <name evidence="11" type="ORF">LX16_2164</name>
</gene>
<dbReference type="Gene3D" id="1.20.5.1930">
    <property type="match status" value="1"/>
</dbReference>
<feature type="transmembrane region" description="Helical" evidence="9">
    <location>
        <begin position="74"/>
        <end position="93"/>
    </location>
</feature>
<evidence type="ECO:0000259" key="10">
    <source>
        <dbReference type="SMART" id="SM00387"/>
    </source>
</evidence>
<keyword evidence="4" id="KW-0808">Transferase</keyword>
<feature type="transmembrane region" description="Helical" evidence="9">
    <location>
        <begin position="141"/>
        <end position="161"/>
    </location>
</feature>
<keyword evidence="12" id="KW-1185">Reference proteome</keyword>
<dbReference type="SMART" id="SM00387">
    <property type="entry name" value="HATPase_c"/>
    <property type="match status" value="1"/>
</dbReference>
<dbReference type="RefSeq" id="WP_158645557.1">
    <property type="nucleotide sequence ID" value="NZ_BAABIJ010000002.1"/>
</dbReference>
<keyword evidence="7" id="KW-0067">ATP-binding</keyword>
<proteinExistence type="predicted"/>
<keyword evidence="3" id="KW-0597">Phosphoprotein</keyword>
<feature type="transmembrane region" description="Helical" evidence="9">
    <location>
        <begin position="47"/>
        <end position="68"/>
    </location>
</feature>
<evidence type="ECO:0000256" key="2">
    <source>
        <dbReference type="ARBA" id="ARBA00012438"/>
    </source>
</evidence>
<keyword evidence="9" id="KW-0812">Transmembrane</keyword>
<evidence type="ECO:0000313" key="11">
    <source>
        <dbReference type="EMBL" id="TWJ11443.1"/>
    </source>
</evidence>
<feature type="transmembrane region" description="Helical" evidence="9">
    <location>
        <begin position="20"/>
        <end position="40"/>
    </location>
</feature>
<sequence>MTSPPRTGWPRRLRGIGRAVLDVALGIGAGVVLWGISSVAGVEGRPLLPAGLAWFAVLATAVGASVAVRRRWPLAALVVTTVAMLLFTLSGATREPYTFTALVMYEVAARRPPARSALALTGVVAAAGTTITVVYLPTDGWYGTVGLLISIVVLNLGGWLLGQVKRLHDVAVSRDEAERRRQAVTVERLRIARELHDVVAHSMSVIAVKAGVTALVAESDPPEAARALRVIEDTSRKALVEMRHMLGVLRDGSDDATEGALLPAPRLTDLRELVDRAAVAGVAVDLSATVAEPLPEGVELAVYRIVQEAVTNVIKHAGVPECRVVVAMDGGEVVVTVSDSGRGGEPGGRGHGITGMRERVAVYGGEVSAGPGPSGGFTVAARIPAGEAE</sequence>
<dbReference type="InterPro" id="IPR003594">
    <property type="entry name" value="HATPase_dom"/>
</dbReference>
<keyword evidence="9" id="KW-1133">Transmembrane helix</keyword>
<dbReference type="EC" id="2.7.13.3" evidence="2"/>
<protein>
    <recommendedName>
        <fullName evidence="2">histidine kinase</fullName>
        <ecNumber evidence="2">2.7.13.3</ecNumber>
    </recommendedName>
</protein>
<accession>A0A562V0V9</accession>
<organism evidence="11 12">
    <name type="scientific">Stackebrandtia albiflava</name>
    <dbReference type="NCBI Taxonomy" id="406432"/>
    <lineage>
        <taxon>Bacteria</taxon>
        <taxon>Bacillati</taxon>
        <taxon>Actinomycetota</taxon>
        <taxon>Actinomycetes</taxon>
        <taxon>Glycomycetales</taxon>
        <taxon>Glycomycetaceae</taxon>
        <taxon>Stackebrandtia</taxon>
    </lineage>
</organism>
<dbReference type="CDD" id="cd16917">
    <property type="entry name" value="HATPase_UhpB-NarQ-NarX-like"/>
    <property type="match status" value="1"/>
</dbReference>
<evidence type="ECO:0000256" key="1">
    <source>
        <dbReference type="ARBA" id="ARBA00000085"/>
    </source>
</evidence>
<dbReference type="InterPro" id="IPR036890">
    <property type="entry name" value="HATPase_C_sf"/>
</dbReference>
<evidence type="ECO:0000256" key="8">
    <source>
        <dbReference type="ARBA" id="ARBA00023012"/>
    </source>
</evidence>
<dbReference type="Pfam" id="PF02518">
    <property type="entry name" value="HATPase_c"/>
    <property type="match status" value="1"/>
</dbReference>
<reference evidence="11 12" key="1">
    <citation type="journal article" date="2013" name="Stand. Genomic Sci.">
        <title>Genomic Encyclopedia of Type Strains, Phase I: The one thousand microbial genomes (KMG-I) project.</title>
        <authorList>
            <person name="Kyrpides N.C."/>
            <person name="Woyke T."/>
            <person name="Eisen J.A."/>
            <person name="Garrity G."/>
            <person name="Lilburn T.G."/>
            <person name="Beck B.J."/>
            <person name="Whitman W.B."/>
            <person name="Hugenholtz P."/>
            <person name="Klenk H.P."/>
        </authorList>
    </citation>
    <scope>NUCLEOTIDE SEQUENCE [LARGE SCALE GENOMIC DNA]</scope>
    <source>
        <strain evidence="11 12">DSM 45044</strain>
    </source>
</reference>
<keyword evidence="6 11" id="KW-0418">Kinase</keyword>
<feature type="domain" description="Histidine kinase/HSP90-like ATPase" evidence="10">
    <location>
        <begin position="297"/>
        <end position="387"/>
    </location>
</feature>
<evidence type="ECO:0000313" key="12">
    <source>
        <dbReference type="Proteomes" id="UP000321617"/>
    </source>
</evidence>
<keyword evidence="9" id="KW-0472">Membrane</keyword>
<dbReference type="InterPro" id="IPR055558">
    <property type="entry name" value="DUF7134"/>
</dbReference>
<dbReference type="SUPFAM" id="SSF55874">
    <property type="entry name" value="ATPase domain of HSP90 chaperone/DNA topoisomerase II/histidine kinase"/>
    <property type="match status" value="1"/>
</dbReference>
<dbReference type="Proteomes" id="UP000321617">
    <property type="component" value="Unassembled WGS sequence"/>
</dbReference>
<comment type="catalytic activity">
    <reaction evidence="1">
        <text>ATP + protein L-histidine = ADP + protein N-phospho-L-histidine.</text>
        <dbReference type="EC" id="2.7.13.3"/>
    </reaction>
</comment>
<evidence type="ECO:0000256" key="4">
    <source>
        <dbReference type="ARBA" id="ARBA00022679"/>
    </source>
</evidence>
<dbReference type="OrthoDB" id="227596at2"/>
<dbReference type="GO" id="GO:0005524">
    <property type="term" value="F:ATP binding"/>
    <property type="evidence" value="ECO:0007669"/>
    <property type="project" value="UniProtKB-KW"/>
</dbReference>
<keyword evidence="8" id="KW-0902">Two-component regulatory system</keyword>
<evidence type="ECO:0000256" key="3">
    <source>
        <dbReference type="ARBA" id="ARBA00022553"/>
    </source>
</evidence>
<keyword evidence="5" id="KW-0547">Nucleotide-binding</keyword>
<evidence type="ECO:0000256" key="9">
    <source>
        <dbReference type="SAM" id="Phobius"/>
    </source>
</evidence>
<dbReference type="InterPro" id="IPR050482">
    <property type="entry name" value="Sensor_HK_TwoCompSys"/>
</dbReference>
<dbReference type="AlphaFoldDB" id="A0A562V0V9"/>
<dbReference type="GO" id="GO:0046983">
    <property type="term" value="F:protein dimerization activity"/>
    <property type="evidence" value="ECO:0007669"/>
    <property type="project" value="InterPro"/>
</dbReference>
<evidence type="ECO:0000256" key="7">
    <source>
        <dbReference type="ARBA" id="ARBA00022840"/>
    </source>
</evidence>
<dbReference type="InterPro" id="IPR011712">
    <property type="entry name" value="Sig_transdc_His_kin_sub3_dim/P"/>
</dbReference>
<comment type="caution">
    <text evidence="11">The sequence shown here is derived from an EMBL/GenBank/DDBJ whole genome shotgun (WGS) entry which is preliminary data.</text>
</comment>
<dbReference type="GO" id="GO:0016020">
    <property type="term" value="C:membrane"/>
    <property type="evidence" value="ECO:0007669"/>
    <property type="project" value="InterPro"/>
</dbReference>
<evidence type="ECO:0000256" key="5">
    <source>
        <dbReference type="ARBA" id="ARBA00022741"/>
    </source>
</evidence>
<dbReference type="PANTHER" id="PTHR24421:SF10">
    <property type="entry name" value="NITRATE_NITRITE SENSOR PROTEIN NARQ"/>
    <property type="match status" value="1"/>
</dbReference>
<dbReference type="Pfam" id="PF07730">
    <property type="entry name" value="HisKA_3"/>
    <property type="match status" value="1"/>
</dbReference>
<dbReference type="PANTHER" id="PTHR24421">
    <property type="entry name" value="NITRATE/NITRITE SENSOR PROTEIN NARX-RELATED"/>
    <property type="match status" value="1"/>
</dbReference>
<dbReference type="Gene3D" id="3.30.565.10">
    <property type="entry name" value="Histidine kinase-like ATPase, C-terminal domain"/>
    <property type="match status" value="1"/>
</dbReference>
<evidence type="ECO:0000256" key="6">
    <source>
        <dbReference type="ARBA" id="ARBA00022777"/>
    </source>
</evidence>
<name>A0A562V0V9_9ACTN</name>
<dbReference type="EMBL" id="VLLL01000006">
    <property type="protein sequence ID" value="TWJ11443.1"/>
    <property type="molecule type" value="Genomic_DNA"/>
</dbReference>
<dbReference type="GO" id="GO:0000155">
    <property type="term" value="F:phosphorelay sensor kinase activity"/>
    <property type="evidence" value="ECO:0007669"/>
    <property type="project" value="InterPro"/>
</dbReference>